<keyword evidence="3" id="KW-1185">Reference proteome</keyword>
<evidence type="ECO:0000256" key="1">
    <source>
        <dbReference type="SAM" id="MobiDB-lite"/>
    </source>
</evidence>
<dbReference type="AlphaFoldDB" id="A0AA87Z9Z1"/>
<gene>
    <name evidence="2" type="ORF">TIFTF001_003940</name>
</gene>
<sequence>MENCRSRFVAAIEASSPEKHRDLDSLRDEHRDQDSLWLLQPRRRRKISTSVLVIVAIQSPCCRDHRLTTRERARHSGEEREREREREREEKEGQRSHCRRDPVVGARVLFDRWRERERETRA</sequence>
<feature type="region of interest" description="Disordered" evidence="1">
    <location>
        <begin position="65"/>
        <end position="99"/>
    </location>
</feature>
<dbReference type="Proteomes" id="UP001187192">
    <property type="component" value="Unassembled WGS sequence"/>
</dbReference>
<proteinExistence type="predicted"/>
<comment type="caution">
    <text evidence="2">The sequence shown here is derived from an EMBL/GenBank/DDBJ whole genome shotgun (WGS) entry which is preliminary data.</text>
</comment>
<accession>A0AA87Z9Z1</accession>
<organism evidence="2 3">
    <name type="scientific">Ficus carica</name>
    <name type="common">Common fig</name>
    <dbReference type="NCBI Taxonomy" id="3494"/>
    <lineage>
        <taxon>Eukaryota</taxon>
        <taxon>Viridiplantae</taxon>
        <taxon>Streptophyta</taxon>
        <taxon>Embryophyta</taxon>
        <taxon>Tracheophyta</taxon>
        <taxon>Spermatophyta</taxon>
        <taxon>Magnoliopsida</taxon>
        <taxon>eudicotyledons</taxon>
        <taxon>Gunneridae</taxon>
        <taxon>Pentapetalae</taxon>
        <taxon>rosids</taxon>
        <taxon>fabids</taxon>
        <taxon>Rosales</taxon>
        <taxon>Moraceae</taxon>
        <taxon>Ficeae</taxon>
        <taxon>Ficus</taxon>
    </lineage>
</organism>
<evidence type="ECO:0000313" key="2">
    <source>
        <dbReference type="EMBL" id="GMN33059.1"/>
    </source>
</evidence>
<evidence type="ECO:0000313" key="3">
    <source>
        <dbReference type="Proteomes" id="UP001187192"/>
    </source>
</evidence>
<protein>
    <submittedName>
        <fullName evidence="2">Uncharacterized protein</fullName>
    </submittedName>
</protein>
<name>A0AA87Z9Z1_FICCA</name>
<dbReference type="EMBL" id="BTGU01000004">
    <property type="protein sequence ID" value="GMN33059.1"/>
    <property type="molecule type" value="Genomic_DNA"/>
</dbReference>
<reference evidence="2" key="1">
    <citation type="submission" date="2023-07" db="EMBL/GenBank/DDBJ databases">
        <title>draft genome sequence of fig (Ficus carica).</title>
        <authorList>
            <person name="Takahashi T."/>
            <person name="Nishimura K."/>
        </authorList>
    </citation>
    <scope>NUCLEOTIDE SEQUENCE</scope>
</reference>